<evidence type="ECO:0000256" key="1">
    <source>
        <dbReference type="ARBA" id="ARBA00004651"/>
    </source>
</evidence>
<sequence>MSLILNIFNKIDPEDGRITNVTTSIPRDCLQSERSLLQYCKFSGMLCFASLAILLDFKFSSTSEKGSKIISSSFSPTTFSKALGIILFFLSVGSLVLGGFNYYVSTKNYIQNHTKISPKSTTKYFLMILVLTLLSLDITLLIESNK</sequence>
<keyword evidence="2" id="KW-1003">Cell membrane</keyword>
<evidence type="ECO:0000256" key="5">
    <source>
        <dbReference type="ARBA" id="ARBA00023136"/>
    </source>
</evidence>
<dbReference type="OrthoDB" id="199599at2759"/>
<dbReference type="PANTHER" id="PTHR34187">
    <property type="entry name" value="FGR18P"/>
    <property type="match status" value="1"/>
</dbReference>
<dbReference type="GO" id="GO:0005886">
    <property type="term" value="C:plasma membrane"/>
    <property type="evidence" value="ECO:0007669"/>
    <property type="project" value="UniProtKB-SubCell"/>
</dbReference>
<evidence type="ECO:0000313" key="8">
    <source>
        <dbReference type="EMBL" id="KAH3674209.1"/>
    </source>
</evidence>
<accession>A0A9P8TCZ9</accession>
<comment type="subcellular location">
    <subcellularLocation>
        <location evidence="1">Cell membrane</location>
        <topology evidence="1">Multi-pass membrane protein</topology>
    </subcellularLocation>
</comment>
<evidence type="ECO:0000256" key="4">
    <source>
        <dbReference type="ARBA" id="ARBA00022989"/>
    </source>
</evidence>
<comment type="caution">
    <text evidence="8">The sequence shown here is derived from an EMBL/GenBank/DDBJ whole genome shotgun (WGS) entry which is preliminary data.</text>
</comment>
<dbReference type="InterPro" id="IPR052053">
    <property type="entry name" value="IM_YidH-like"/>
</dbReference>
<evidence type="ECO:0000313" key="9">
    <source>
        <dbReference type="Proteomes" id="UP000769528"/>
    </source>
</evidence>
<evidence type="ECO:0000256" key="3">
    <source>
        <dbReference type="ARBA" id="ARBA00022692"/>
    </source>
</evidence>
<dbReference type="PANTHER" id="PTHR34187:SF2">
    <property type="entry name" value="DUF202 DOMAIN-CONTAINING PROTEIN"/>
    <property type="match status" value="1"/>
</dbReference>
<feature type="transmembrane region" description="Helical" evidence="6">
    <location>
        <begin position="42"/>
        <end position="61"/>
    </location>
</feature>
<keyword evidence="9" id="KW-1185">Reference proteome</keyword>
<feature type="transmembrane region" description="Helical" evidence="6">
    <location>
        <begin position="124"/>
        <end position="142"/>
    </location>
</feature>
<reference evidence="8" key="1">
    <citation type="journal article" date="2021" name="Open Biol.">
        <title>Shared evolutionary footprints suggest mitochondrial oxidative damage underlies multiple complex I losses in fungi.</title>
        <authorList>
            <person name="Schikora-Tamarit M.A."/>
            <person name="Marcet-Houben M."/>
            <person name="Nosek J."/>
            <person name="Gabaldon T."/>
        </authorList>
    </citation>
    <scope>NUCLEOTIDE SEQUENCE</scope>
    <source>
        <strain evidence="8">CBS6341</strain>
    </source>
</reference>
<keyword evidence="3 6" id="KW-0812">Transmembrane</keyword>
<dbReference type="Pfam" id="PF02656">
    <property type="entry name" value="DUF202"/>
    <property type="match status" value="1"/>
</dbReference>
<gene>
    <name evidence="8" type="ORF">WICMUC_003451</name>
</gene>
<dbReference type="InterPro" id="IPR003807">
    <property type="entry name" value="DUF202"/>
</dbReference>
<evidence type="ECO:0000256" key="6">
    <source>
        <dbReference type="SAM" id="Phobius"/>
    </source>
</evidence>
<organism evidence="8 9">
    <name type="scientific">Wickerhamomyces mucosus</name>
    <dbReference type="NCBI Taxonomy" id="1378264"/>
    <lineage>
        <taxon>Eukaryota</taxon>
        <taxon>Fungi</taxon>
        <taxon>Dikarya</taxon>
        <taxon>Ascomycota</taxon>
        <taxon>Saccharomycotina</taxon>
        <taxon>Saccharomycetes</taxon>
        <taxon>Phaffomycetales</taxon>
        <taxon>Wickerhamomycetaceae</taxon>
        <taxon>Wickerhamomyces</taxon>
    </lineage>
</organism>
<reference evidence="8" key="2">
    <citation type="submission" date="2021-01" db="EMBL/GenBank/DDBJ databases">
        <authorList>
            <person name="Schikora-Tamarit M.A."/>
        </authorList>
    </citation>
    <scope>NUCLEOTIDE SEQUENCE</scope>
    <source>
        <strain evidence="8">CBS6341</strain>
    </source>
</reference>
<keyword evidence="4 6" id="KW-1133">Transmembrane helix</keyword>
<dbReference type="EMBL" id="JAEUBF010000905">
    <property type="protein sequence ID" value="KAH3674209.1"/>
    <property type="molecule type" value="Genomic_DNA"/>
</dbReference>
<proteinExistence type="predicted"/>
<protein>
    <recommendedName>
        <fullName evidence="7">DUF202 domain-containing protein</fullName>
    </recommendedName>
</protein>
<evidence type="ECO:0000256" key="2">
    <source>
        <dbReference type="ARBA" id="ARBA00022475"/>
    </source>
</evidence>
<dbReference type="AlphaFoldDB" id="A0A9P8TCZ9"/>
<evidence type="ECO:0000259" key="7">
    <source>
        <dbReference type="Pfam" id="PF02656"/>
    </source>
</evidence>
<dbReference type="Proteomes" id="UP000769528">
    <property type="component" value="Unassembled WGS sequence"/>
</dbReference>
<keyword evidence="5 6" id="KW-0472">Membrane</keyword>
<feature type="transmembrane region" description="Helical" evidence="6">
    <location>
        <begin position="82"/>
        <end position="104"/>
    </location>
</feature>
<name>A0A9P8TCZ9_9ASCO</name>
<feature type="domain" description="DUF202" evidence="7">
    <location>
        <begin position="27"/>
        <end position="105"/>
    </location>
</feature>